<protein>
    <recommendedName>
        <fullName evidence="3">SHSP domain-containing protein</fullName>
    </recommendedName>
</protein>
<evidence type="ECO:0000259" key="3">
    <source>
        <dbReference type="PROSITE" id="PS01031"/>
    </source>
</evidence>
<dbReference type="STRING" id="36844.SAMN04488501_11065"/>
<name>A0A0L6Z6Q4_9CLOT</name>
<comment type="similarity">
    <text evidence="1 2">Belongs to the small heat shock protein (HSP20) family.</text>
</comment>
<dbReference type="Pfam" id="PF00011">
    <property type="entry name" value="HSP20"/>
    <property type="match status" value="1"/>
</dbReference>
<evidence type="ECO:0000256" key="2">
    <source>
        <dbReference type="RuleBase" id="RU003616"/>
    </source>
</evidence>
<organism evidence="4 5">
    <name type="scientific">Clostridium homopropionicum DSM 5847</name>
    <dbReference type="NCBI Taxonomy" id="1121318"/>
    <lineage>
        <taxon>Bacteria</taxon>
        <taxon>Bacillati</taxon>
        <taxon>Bacillota</taxon>
        <taxon>Clostridia</taxon>
        <taxon>Eubacteriales</taxon>
        <taxon>Clostridiaceae</taxon>
        <taxon>Clostridium</taxon>
    </lineage>
</organism>
<reference evidence="5" key="1">
    <citation type="submission" date="2015-08" db="EMBL/GenBank/DDBJ databases">
        <title>Genome sequence of the strict anaerobe Clostridium homopropionicum LuHBu1 (DSM 5847T).</title>
        <authorList>
            <person name="Poehlein A."/>
            <person name="Beck M."/>
            <person name="Schiel-Bengelsdorf B."/>
            <person name="Bengelsdorf F.R."/>
            <person name="Daniel R."/>
            <person name="Duerre P."/>
        </authorList>
    </citation>
    <scope>NUCLEOTIDE SEQUENCE [LARGE SCALE GENOMIC DNA]</scope>
    <source>
        <strain evidence="5">DSM 5847</strain>
    </source>
</reference>
<dbReference type="AlphaFoldDB" id="A0A0L6Z6Q4"/>
<dbReference type="InterPro" id="IPR008978">
    <property type="entry name" value="HSP20-like_chaperone"/>
</dbReference>
<dbReference type="RefSeq" id="WP_242846786.1">
    <property type="nucleotide sequence ID" value="NZ_LHUR01000036.1"/>
</dbReference>
<evidence type="ECO:0000313" key="4">
    <source>
        <dbReference type="EMBL" id="KOA18644.1"/>
    </source>
</evidence>
<dbReference type="Proteomes" id="UP000037043">
    <property type="component" value="Unassembled WGS sequence"/>
</dbReference>
<dbReference type="Gene3D" id="2.60.40.790">
    <property type="match status" value="1"/>
</dbReference>
<dbReference type="SUPFAM" id="SSF49764">
    <property type="entry name" value="HSP20-like chaperones"/>
    <property type="match status" value="1"/>
</dbReference>
<dbReference type="PROSITE" id="PS01031">
    <property type="entry name" value="SHSP"/>
    <property type="match status" value="1"/>
</dbReference>
<dbReference type="InterPro" id="IPR002068">
    <property type="entry name" value="A-crystallin/Hsp20_dom"/>
</dbReference>
<proteinExistence type="inferred from homology"/>
<sequence length="43" mass="4675">MSRSIYLADAKTEDIKAKLDTGVLSINIPKVPSTSNAKKIDIE</sequence>
<dbReference type="EMBL" id="LHUR01000036">
    <property type="protein sequence ID" value="KOA18644.1"/>
    <property type="molecule type" value="Genomic_DNA"/>
</dbReference>
<feature type="domain" description="SHSP" evidence="3">
    <location>
        <begin position="1"/>
        <end position="43"/>
    </location>
</feature>
<evidence type="ECO:0000256" key="1">
    <source>
        <dbReference type="PROSITE-ProRule" id="PRU00285"/>
    </source>
</evidence>
<gene>
    <name evidence="4" type="ORF">CLHOM_29280</name>
</gene>
<evidence type="ECO:0000313" key="5">
    <source>
        <dbReference type="Proteomes" id="UP000037043"/>
    </source>
</evidence>
<accession>A0A0L6Z6Q4</accession>
<keyword evidence="5" id="KW-1185">Reference proteome</keyword>
<comment type="caution">
    <text evidence="4">The sequence shown here is derived from an EMBL/GenBank/DDBJ whole genome shotgun (WGS) entry which is preliminary data.</text>
</comment>